<dbReference type="RefSeq" id="WP_222579033.1">
    <property type="nucleotide sequence ID" value="NZ_JAHVHU010000005.1"/>
</dbReference>
<feature type="signal peptide" evidence="3">
    <location>
        <begin position="1"/>
        <end position="19"/>
    </location>
</feature>
<evidence type="ECO:0000313" key="6">
    <source>
        <dbReference type="Proteomes" id="UP000753961"/>
    </source>
</evidence>
<dbReference type="Proteomes" id="UP000753961">
    <property type="component" value="Unassembled WGS sequence"/>
</dbReference>
<dbReference type="EMBL" id="JAHVHU010000005">
    <property type="protein sequence ID" value="MBY5957514.1"/>
    <property type="molecule type" value="Genomic_DNA"/>
</dbReference>
<keyword evidence="6" id="KW-1185">Reference proteome</keyword>
<feature type="chain" id="PRO_5037992261" evidence="3">
    <location>
        <begin position="20"/>
        <end position="356"/>
    </location>
</feature>
<comment type="subcellular location">
    <subcellularLocation>
        <location evidence="1">Membrane</location>
    </subcellularLocation>
</comment>
<proteinExistence type="predicted"/>
<comment type="caution">
    <text evidence="5">The sequence shown here is derived from an EMBL/GenBank/DDBJ whole genome shotgun (WGS) entry which is preliminary data.</text>
</comment>
<feature type="domain" description="Bacterial surface antigen (D15)" evidence="4">
    <location>
        <begin position="92"/>
        <end position="342"/>
    </location>
</feature>
<dbReference type="InterPro" id="IPR000184">
    <property type="entry name" value="Bac_surfAg_D15"/>
</dbReference>
<dbReference type="Pfam" id="PF01103">
    <property type="entry name" value="Omp85"/>
    <property type="match status" value="1"/>
</dbReference>
<gene>
    <name evidence="5" type="ORF">KUV50_05155</name>
</gene>
<reference evidence="5" key="1">
    <citation type="submission" date="2021-06" db="EMBL/GenBank/DDBJ databases">
        <title>44 bacteria genomes isolated from Dapeng, Shenzhen.</title>
        <authorList>
            <person name="Zheng W."/>
            <person name="Yu S."/>
            <person name="Huang Y."/>
        </authorList>
    </citation>
    <scope>NUCLEOTIDE SEQUENCE</scope>
    <source>
        <strain evidence="5">DP5N28-2</strain>
    </source>
</reference>
<evidence type="ECO:0000256" key="3">
    <source>
        <dbReference type="SAM" id="SignalP"/>
    </source>
</evidence>
<dbReference type="GO" id="GO:0019867">
    <property type="term" value="C:outer membrane"/>
    <property type="evidence" value="ECO:0007669"/>
    <property type="project" value="InterPro"/>
</dbReference>
<protein>
    <submittedName>
        <fullName evidence="5">BamA/TamA family outer membrane protein</fullName>
    </submittedName>
</protein>
<organism evidence="5 6">
    <name type="scientific">Membranihabitans marinus</name>
    <dbReference type="NCBI Taxonomy" id="1227546"/>
    <lineage>
        <taxon>Bacteria</taxon>
        <taxon>Pseudomonadati</taxon>
        <taxon>Bacteroidota</taxon>
        <taxon>Saprospiria</taxon>
        <taxon>Saprospirales</taxon>
        <taxon>Saprospiraceae</taxon>
        <taxon>Membranihabitans</taxon>
    </lineage>
</organism>
<evidence type="ECO:0000256" key="2">
    <source>
        <dbReference type="ARBA" id="ARBA00023136"/>
    </source>
</evidence>
<sequence>MRIVTSIVLCMWCVLGDPAALFCQAHKSDHTLVALPIVYFTPETNWAFGAGASYTFHLDSLHHRPSTLQLGGVYTLRNQVLAYFSWNLFHPDKRWEMSGELGYYQYVYKYWGGGNKLAQSDADSYEVTFPRLRIAPKYMLSRYWRVGIAADFNKYSNLNPRKGGLLERQQTLGIDGGYVNGVGLQIQYDRREHTIFPVHGWYVAAKSMLYSPIWGSDYSFSSAQIDIRNYQNVAGGVIWASQLLGSFRSGPEIPFYDLSLLGGSKMMRGYFEGRYRDANLWAIQSEFRIPAWRRFFLVPFASAGDVFNWEDSGRAIKFAGGLGLRYIVDHTNRVNIRADVAYGQNFQFYLSILEAF</sequence>
<dbReference type="Gene3D" id="2.40.160.50">
    <property type="entry name" value="membrane protein fhac: a member of the omp85/tpsb transporter family"/>
    <property type="match status" value="1"/>
</dbReference>
<accession>A0A953HLX8</accession>
<evidence type="ECO:0000256" key="1">
    <source>
        <dbReference type="ARBA" id="ARBA00004370"/>
    </source>
</evidence>
<evidence type="ECO:0000313" key="5">
    <source>
        <dbReference type="EMBL" id="MBY5957514.1"/>
    </source>
</evidence>
<keyword evidence="3" id="KW-0732">Signal</keyword>
<keyword evidence="2" id="KW-0472">Membrane</keyword>
<evidence type="ECO:0000259" key="4">
    <source>
        <dbReference type="Pfam" id="PF01103"/>
    </source>
</evidence>
<dbReference type="AlphaFoldDB" id="A0A953HLX8"/>
<name>A0A953HLX8_9BACT</name>